<dbReference type="EMBL" id="CAJVQC010130846">
    <property type="protein sequence ID" value="CAG8841588.1"/>
    <property type="molecule type" value="Genomic_DNA"/>
</dbReference>
<evidence type="ECO:0000313" key="2">
    <source>
        <dbReference type="Proteomes" id="UP000789920"/>
    </source>
</evidence>
<comment type="caution">
    <text evidence="1">The sequence shown here is derived from an EMBL/GenBank/DDBJ whole genome shotgun (WGS) entry which is preliminary data.</text>
</comment>
<feature type="non-terminal residue" evidence="1">
    <location>
        <position position="1"/>
    </location>
</feature>
<accession>A0ACA9SJB5</accession>
<organism evidence="1 2">
    <name type="scientific">Racocetra persica</name>
    <dbReference type="NCBI Taxonomy" id="160502"/>
    <lineage>
        <taxon>Eukaryota</taxon>
        <taxon>Fungi</taxon>
        <taxon>Fungi incertae sedis</taxon>
        <taxon>Mucoromycota</taxon>
        <taxon>Glomeromycotina</taxon>
        <taxon>Glomeromycetes</taxon>
        <taxon>Diversisporales</taxon>
        <taxon>Gigasporaceae</taxon>
        <taxon>Racocetra</taxon>
    </lineage>
</organism>
<proteinExistence type="predicted"/>
<gene>
    <name evidence="1" type="ORF">RPERSI_LOCUS31946</name>
</gene>
<sequence>WTPNVVYFITSMFQYESIWIYTASVVCINLGGIANVILYISHESWKNKYDNESSAHITNNSSGSSTYVTNNSSGTSKNHQESYPQIKVHISTVEKANFTSESTLDLSDHEL</sequence>
<name>A0ACA9SJB5_9GLOM</name>
<evidence type="ECO:0000313" key="1">
    <source>
        <dbReference type="EMBL" id="CAG8841588.1"/>
    </source>
</evidence>
<keyword evidence="2" id="KW-1185">Reference proteome</keyword>
<dbReference type="Proteomes" id="UP000789920">
    <property type="component" value="Unassembled WGS sequence"/>
</dbReference>
<reference evidence="1" key="1">
    <citation type="submission" date="2021-06" db="EMBL/GenBank/DDBJ databases">
        <authorList>
            <person name="Kallberg Y."/>
            <person name="Tangrot J."/>
            <person name="Rosling A."/>
        </authorList>
    </citation>
    <scope>NUCLEOTIDE SEQUENCE</scope>
    <source>
        <strain evidence="1">MA461A</strain>
    </source>
</reference>
<protein>
    <submittedName>
        <fullName evidence="1">15678_t:CDS:1</fullName>
    </submittedName>
</protein>